<comment type="subcellular location">
    <subcellularLocation>
        <location evidence="1">Cytoplasm</location>
    </subcellularLocation>
</comment>
<keyword evidence="5" id="KW-1133">Transmembrane helix</keyword>
<evidence type="ECO:0000256" key="5">
    <source>
        <dbReference type="SAM" id="Phobius"/>
    </source>
</evidence>
<keyword evidence="7" id="KW-1185">Reference proteome</keyword>
<dbReference type="Proteomes" id="UP000219642">
    <property type="component" value="Unassembled WGS sequence"/>
</dbReference>
<gene>
    <name evidence="6" type="ORF">BK796_12850</name>
</gene>
<dbReference type="Pfam" id="PF11036">
    <property type="entry name" value="YqgB"/>
    <property type="match status" value="1"/>
</dbReference>
<dbReference type="NCBIfam" id="NF033844">
    <property type="entry name" value="small_YqgB"/>
    <property type="match status" value="1"/>
</dbReference>
<keyword evidence="4" id="KW-0963">Cytoplasm</keyword>
<evidence type="ECO:0000256" key="1">
    <source>
        <dbReference type="ARBA" id="ARBA00004496"/>
    </source>
</evidence>
<sequence>MFYNDMNKKPVAQSVLQHIALKSQAVYGLLSLCVTAIVVNYFTLMHLRAVAVGRRDMHRVYTFIY</sequence>
<name>A0ABX4IPD5_9ENTR</name>
<reference evidence="6 7" key="1">
    <citation type="submission" date="2017-06" db="EMBL/GenBank/DDBJ databases">
        <title>Draft genome sequence of nitrogen-fixing Kosakonia pseudosacchari strain NN143 isolated from sugarcane roots.</title>
        <authorList>
            <person name="Li Y."/>
            <person name="Li S."/>
            <person name="Lin L."/>
            <person name="Wu X."/>
            <person name="Yang L."/>
            <person name="Li Y."/>
            <person name="An Q."/>
        </authorList>
    </citation>
    <scope>NUCLEOTIDE SEQUENCE [LARGE SCALE GENOMIC DNA]</scope>
    <source>
        <strain evidence="6 7">NN143</strain>
    </source>
</reference>
<organism evidence="6 7">
    <name type="scientific">Kosakonia pseudosacchari</name>
    <dbReference type="NCBI Taxonomy" id="1646340"/>
    <lineage>
        <taxon>Bacteria</taxon>
        <taxon>Pseudomonadati</taxon>
        <taxon>Pseudomonadota</taxon>
        <taxon>Gammaproteobacteria</taxon>
        <taxon>Enterobacterales</taxon>
        <taxon>Enterobacteriaceae</taxon>
        <taxon>Kosakonia</taxon>
    </lineage>
</organism>
<comment type="caution">
    <text evidence="6">The sequence shown here is derived from an EMBL/GenBank/DDBJ whole genome shotgun (WGS) entry which is preliminary data.</text>
</comment>
<feature type="transmembrane region" description="Helical" evidence="5">
    <location>
        <begin position="25"/>
        <end position="47"/>
    </location>
</feature>
<proteinExistence type="inferred from homology"/>
<dbReference type="InterPro" id="IPR020196">
    <property type="entry name" value="Uncharacterised_YqgB"/>
</dbReference>
<protein>
    <recommendedName>
        <fullName evidence="3">Uncharacterized protein YqgB</fullName>
    </recommendedName>
</protein>
<keyword evidence="5" id="KW-0472">Membrane</keyword>
<evidence type="ECO:0000256" key="3">
    <source>
        <dbReference type="ARBA" id="ARBA00018270"/>
    </source>
</evidence>
<evidence type="ECO:0000256" key="2">
    <source>
        <dbReference type="ARBA" id="ARBA00008499"/>
    </source>
</evidence>
<accession>A0ABX4IPD5</accession>
<evidence type="ECO:0000313" key="7">
    <source>
        <dbReference type="Proteomes" id="UP000219642"/>
    </source>
</evidence>
<evidence type="ECO:0000313" key="6">
    <source>
        <dbReference type="EMBL" id="PDO86316.1"/>
    </source>
</evidence>
<evidence type="ECO:0000256" key="4">
    <source>
        <dbReference type="ARBA" id="ARBA00022490"/>
    </source>
</evidence>
<dbReference type="EMBL" id="NITV01000006">
    <property type="protein sequence ID" value="PDO86316.1"/>
    <property type="molecule type" value="Genomic_DNA"/>
</dbReference>
<keyword evidence="5" id="KW-0812">Transmembrane</keyword>
<comment type="similarity">
    <text evidence="2">Belongs to the YqgB family.</text>
</comment>